<proteinExistence type="predicted"/>
<feature type="compositionally biased region" description="Polar residues" evidence="1">
    <location>
        <begin position="70"/>
        <end position="81"/>
    </location>
</feature>
<dbReference type="EMBL" id="FOZX01000001">
    <property type="protein sequence ID" value="SFS31188.1"/>
    <property type="molecule type" value="Genomic_DNA"/>
</dbReference>
<dbReference type="Gene3D" id="1.10.287.1060">
    <property type="entry name" value="ESAT-6-like"/>
    <property type="match status" value="1"/>
</dbReference>
<feature type="region of interest" description="Disordered" evidence="1">
    <location>
        <begin position="70"/>
        <end position="95"/>
    </location>
</feature>
<dbReference type="SUPFAM" id="SSF140453">
    <property type="entry name" value="EsxAB dimer-like"/>
    <property type="match status" value="1"/>
</dbReference>
<dbReference type="OrthoDB" id="3691235at2"/>
<keyword evidence="3" id="KW-1185">Reference proteome</keyword>
<accession>A0A1I6NTM1</accession>
<name>A0A1I6NTM1_9PSEU</name>
<dbReference type="STRING" id="95161.SAMN05660874_00093"/>
<sequence>MTQFSVQHGAYEEVNMGLQQAVRQMGTILDELNGFLKNMGEATQGKAAPLWAEKQQKWNQAYTEMNTRLSSGHVSSTNAAQAFQDGDNRSAQIMA</sequence>
<evidence type="ECO:0000313" key="2">
    <source>
        <dbReference type="EMBL" id="SFS31188.1"/>
    </source>
</evidence>
<reference evidence="3" key="1">
    <citation type="submission" date="2016-10" db="EMBL/GenBank/DDBJ databases">
        <authorList>
            <person name="Varghese N."/>
            <person name="Submissions S."/>
        </authorList>
    </citation>
    <scope>NUCLEOTIDE SEQUENCE [LARGE SCALE GENOMIC DNA]</scope>
    <source>
        <strain evidence="3">DSM 44771</strain>
    </source>
</reference>
<organism evidence="2 3">
    <name type="scientific">Saccharopolyspora flava</name>
    <dbReference type="NCBI Taxonomy" id="95161"/>
    <lineage>
        <taxon>Bacteria</taxon>
        <taxon>Bacillati</taxon>
        <taxon>Actinomycetota</taxon>
        <taxon>Actinomycetes</taxon>
        <taxon>Pseudonocardiales</taxon>
        <taxon>Pseudonocardiaceae</taxon>
        <taxon>Saccharopolyspora</taxon>
    </lineage>
</organism>
<gene>
    <name evidence="2" type="ORF">SAMN05660874_00093</name>
</gene>
<evidence type="ECO:0000256" key="1">
    <source>
        <dbReference type="SAM" id="MobiDB-lite"/>
    </source>
</evidence>
<dbReference type="RefSeq" id="WP_093412841.1">
    <property type="nucleotide sequence ID" value="NZ_FOZX01000001.1"/>
</dbReference>
<protein>
    <submittedName>
        <fullName evidence="2">Uncharacterized conserved protein YukE</fullName>
    </submittedName>
</protein>
<dbReference type="Proteomes" id="UP000198852">
    <property type="component" value="Unassembled WGS sequence"/>
</dbReference>
<dbReference type="InterPro" id="IPR036689">
    <property type="entry name" value="ESAT-6-like_sf"/>
</dbReference>
<evidence type="ECO:0000313" key="3">
    <source>
        <dbReference type="Proteomes" id="UP000198852"/>
    </source>
</evidence>
<dbReference type="AlphaFoldDB" id="A0A1I6NTM1"/>